<keyword evidence="2" id="KW-1133">Transmembrane helix</keyword>
<dbReference type="Proteomes" id="UP000719412">
    <property type="component" value="Unassembled WGS sequence"/>
</dbReference>
<feature type="transmembrane region" description="Helical" evidence="2">
    <location>
        <begin position="125"/>
        <end position="147"/>
    </location>
</feature>
<reference evidence="3" key="2">
    <citation type="submission" date="2021-08" db="EMBL/GenBank/DDBJ databases">
        <authorList>
            <person name="Eriksson T."/>
        </authorList>
    </citation>
    <scope>NUCLEOTIDE SEQUENCE</scope>
    <source>
        <strain evidence="3">Stoneville</strain>
        <tissue evidence="3">Whole head</tissue>
    </source>
</reference>
<protein>
    <submittedName>
        <fullName evidence="3">Uncharacterized protein</fullName>
    </submittedName>
</protein>
<keyword evidence="4" id="KW-1185">Reference proteome</keyword>
<reference evidence="3" key="1">
    <citation type="journal article" date="2020" name="J Insects Food Feed">
        <title>The yellow mealworm (Tenebrio molitor) genome: a resource for the emerging insects as food and feed industry.</title>
        <authorList>
            <person name="Eriksson T."/>
            <person name="Andere A."/>
            <person name="Kelstrup H."/>
            <person name="Emery V."/>
            <person name="Picard C."/>
        </authorList>
    </citation>
    <scope>NUCLEOTIDE SEQUENCE</scope>
    <source>
        <strain evidence="3">Stoneville</strain>
        <tissue evidence="3">Whole head</tissue>
    </source>
</reference>
<evidence type="ECO:0000256" key="2">
    <source>
        <dbReference type="SAM" id="Phobius"/>
    </source>
</evidence>
<dbReference type="AlphaFoldDB" id="A0A8J6H9E6"/>
<evidence type="ECO:0000313" key="3">
    <source>
        <dbReference type="EMBL" id="KAH0809658.1"/>
    </source>
</evidence>
<comment type="caution">
    <text evidence="3">The sequence shown here is derived from an EMBL/GenBank/DDBJ whole genome shotgun (WGS) entry which is preliminary data.</text>
</comment>
<gene>
    <name evidence="3" type="ORF">GEV33_013135</name>
</gene>
<sequence>MKMSEESDVTANLVMFFKIIIVLVFVYPLLHYTLLKSGGGEPAPQLANYTDPPVPEPPAPARRRAPPVEQPSCPPFQPRGILRGLCEDLFVRREQCTPEDFHDLEKHKLPRPQARNDTKGEPRGTIVGCVAAGLLLTSLGAAFVELYRAKSQTTVKTTKPPMSRKCSLADLTVLKHNRKELVRRESIMEIPETGGSIKQLGRKVSRPPLRLD</sequence>
<keyword evidence="2" id="KW-0812">Transmembrane</keyword>
<name>A0A8J6H9E6_TENMO</name>
<feature type="transmembrane region" description="Helical" evidence="2">
    <location>
        <begin position="12"/>
        <end position="30"/>
    </location>
</feature>
<organism evidence="3 4">
    <name type="scientific">Tenebrio molitor</name>
    <name type="common">Yellow mealworm beetle</name>
    <dbReference type="NCBI Taxonomy" id="7067"/>
    <lineage>
        <taxon>Eukaryota</taxon>
        <taxon>Metazoa</taxon>
        <taxon>Ecdysozoa</taxon>
        <taxon>Arthropoda</taxon>
        <taxon>Hexapoda</taxon>
        <taxon>Insecta</taxon>
        <taxon>Pterygota</taxon>
        <taxon>Neoptera</taxon>
        <taxon>Endopterygota</taxon>
        <taxon>Coleoptera</taxon>
        <taxon>Polyphaga</taxon>
        <taxon>Cucujiformia</taxon>
        <taxon>Tenebrionidae</taxon>
        <taxon>Tenebrio</taxon>
    </lineage>
</organism>
<evidence type="ECO:0000313" key="4">
    <source>
        <dbReference type="Proteomes" id="UP000719412"/>
    </source>
</evidence>
<dbReference type="EMBL" id="JABDTM020028000">
    <property type="protein sequence ID" value="KAH0809658.1"/>
    <property type="molecule type" value="Genomic_DNA"/>
</dbReference>
<feature type="region of interest" description="Disordered" evidence="1">
    <location>
        <begin position="45"/>
        <end position="76"/>
    </location>
</feature>
<evidence type="ECO:0000256" key="1">
    <source>
        <dbReference type="SAM" id="MobiDB-lite"/>
    </source>
</evidence>
<proteinExistence type="predicted"/>
<accession>A0A8J6H9E6</accession>
<keyword evidence="2" id="KW-0472">Membrane</keyword>